<keyword evidence="6 8" id="KW-0057">Aromatic amino acid biosynthesis</keyword>
<dbReference type="InterPro" id="IPR045186">
    <property type="entry name" value="Indole-3-glycerol_P_synth"/>
</dbReference>
<protein>
    <recommendedName>
        <fullName evidence="8">Indole-3-glycerol phosphate synthase</fullName>
        <shortName evidence="8">IGPS</shortName>
        <ecNumber evidence="8">4.1.1.48</ecNumber>
    </recommendedName>
</protein>
<keyword evidence="5 8" id="KW-0822">Tryptophan biosynthesis</keyword>
<dbReference type="Pfam" id="PF00218">
    <property type="entry name" value="IGPS"/>
    <property type="match status" value="1"/>
</dbReference>
<dbReference type="NCBIfam" id="NF001377">
    <property type="entry name" value="PRK00278.2-4"/>
    <property type="match status" value="1"/>
</dbReference>
<gene>
    <name evidence="8 10" type="primary">trpC</name>
    <name evidence="10" type="ORF">MKQ68_01860</name>
</gene>
<dbReference type="CDD" id="cd00331">
    <property type="entry name" value="IGPS"/>
    <property type="match status" value="1"/>
</dbReference>
<comment type="pathway">
    <text evidence="2 8">Amino-acid biosynthesis; L-tryptophan biosynthesis; L-tryptophan from chorismate: step 4/5.</text>
</comment>
<proteinExistence type="inferred from homology"/>
<dbReference type="EC" id="4.1.1.48" evidence="8"/>
<keyword evidence="3 8" id="KW-0028">Amino-acid biosynthesis</keyword>
<comment type="catalytic activity">
    <reaction evidence="1 8">
        <text>1-(2-carboxyphenylamino)-1-deoxy-D-ribulose 5-phosphate + H(+) = (1S,2R)-1-C-(indol-3-yl)glycerol 3-phosphate + CO2 + H2O</text>
        <dbReference type="Rhea" id="RHEA:23476"/>
        <dbReference type="ChEBI" id="CHEBI:15377"/>
        <dbReference type="ChEBI" id="CHEBI:15378"/>
        <dbReference type="ChEBI" id="CHEBI:16526"/>
        <dbReference type="ChEBI" id="CHEBI:58613"/>
        <dbReference type="ChEBI" id="CHEBI:58866"/>
        <dbReference type="EC" id="4.1.1.48"/>
    </reaction>
</comment>
<keyword evidence="7 8" id="KW-0456">Lyase</keyword>
<reference evidence="10" key="1">
    <citation type="submission" date="2022-10" db="EMBL/GenBank/DDBJ databases">
        <title>Chitinophaga sp. nov., isolated from soil.</title>
        <authorList>
            <person name="Jeon C.O."/>
        </authorList>
    </citation>
    <scope>NUCLEOTIDE SEQUENCE</scope>
    <source>
        <strain evidence="10">R8</strain>
    </source>
</reference>
<name>A0ABY6J6D0_9BACT</name>
<dbReference type="InterPro" id="IPR001468">
    <property type="entry name" value="Indole-3-GlycerolPSynthase_CS"/>
</dbReference>
<evidence type="ECO:0000256" key="5">
    <source>
        <dbReference type="ARBA" id="ARBA00022822"/>
    </source>
</evidence>
<dbReference type="GO" id="GO:0004425">
    <property type="term" value="F:indole-3-glycerol-phosphate synthase activity"/>
    <property type="evidence" value="ECO:0007669"/>
    <property type="project" value="UniProtKB-EC"/>
</dbReference>
<comment type="similarity">
    <text evidence="8">Belongs to the TrpC family.</text>
</comment>
<dbReference type="SUPFAM" id="SSF51366">
    <property type="entry name" value="Ribulose-phoshate binding barrel"/>
    <property type="match status" value="1"/>
</dbReference>
<dbReference type="Gene3D" id="3.20.20.70">
    <property type="entry name" value="Aldolase class I"/>
    <property type="match status" value="1"/>
</dbReference>
<evidence type="ECO:0000313" key="11">
    <source>
        <dbReference type="Proteomes" id="UP001162741"/>
    </source>
</evidence>
<feature type="domain" description="Indole-3-glycerol phosphate synthase" evidence="9">
    <location>
        <begin position="5"/>
        <end position="252"/>
    </location>
</feature>
<organism evidence="10 11">
    <name type="scientific">Chitinophaga horti</name>
    <dbReference type="NCBI Taxonomy" id="2920382"/>
    <lineage>
        <taxon>Bacteria</taxon>
        <taxon>Pseudomonadati</taxon>
        <taxon>Bacteroidota</taxon>
        <taxon>Chitinophagia</taxon>
        <taxon>Chitinophagales</taxon>
        <taxon>Chitinophagaceae</taxon>
        <taxon>Chitinophaga</taxon>
    </lineage>
</organism>
<evidence type="ECO:0000256" key="1">
    <source>
        <dbReference type="ARBA" id="ARBA00001633"/>
    </source>
</evidence>
<keyword evidence="11" id="KW-1185">Reference proteome</keyword>
<evidence type="ECO:0000256" key="4">
    <source>
        <dbReference type="ARBA" id="ARBA00022793"/>
    </source>
</evidence>
<dbReference type="InterPro" id="IPR011060">
    <property type="entry name" value="RibuloseP-bd_barrel"/>
</dbReference>
<evidence type="ECO:0000256" key="7">
    <source>
        <dbReference type="ARBA" id="ARBA00023239"/>
    </source>
</evidence>
<dbReference type="RefSeq" id="WP_264281834.1">
    <property type="nucleotide sequence ID" value="NZ_CP107006.1"/>
</dbReference>
<dbReference type="PROSITE" id="PS00614">
    <property type="entry name" value="IGPS"/>
    <property type="match status" value="1"/>
</dbReference>
<sequence length="267" mass="29935">MKNILSEIVETKKVEVAERKKLRSIEDLNRSPLYRCNPFSLREFLRMPDRTGIIAEFKRKSPSKGIINDRYSVKDITCAYSRYGASGLSVLTDGPYFGGSVEDLKEARAINRIPILRKDFVIDEYQIAEAKAIGADVILLIAECLTKDEVAHLSKYAEDLGLEVLLEVNSLPQLEKVAPSVHLVGVNNRDLTTFTVDINRSFELAEQIPSDKYKVAESGINDVASIVSLKKAGFDGFLIGEHFMKQENPPASFETFANYLKEQLKSI</sequence>
<dbReference type="InterPro" id="IPR013798">
    <property type="entry name" value="Indole-3-glycerol_P_synth_dom"/>
</dbReference>
<evidence type="ECO:0000256" key="6">
    <source>
        <dbReference type="ARBA" id="ARBA00023141"/>
    </source>
</evidence>
<evidence type="ECO:0000259" key="9">
    <source>
        <dbReference type="Pfam" id="PF00218"/>
    </source>
</evidence>
<evidence type="ECO:0000313" key="10">
    <source>
        <dbReference type="EMBL" id="UYQ93839.1"/>
    </source>
</evidence>
<dbReference type="InterPro" id="IPR013785">
    <property type="entry name" value="Aldolase_TIM"/>
</dbReference>
<accession>A0ABY6J6D0</accession>
<evidence type="ECO:0000256" key="8">
    <source>
        <dbReference type="HAMAP-Rule" id="MF_00134"/>
    </source>
</evidence>
<evidence type="ECO:0000256" key="3">
    <source>
        <dbReference type="ARBA" id="ARBA00022605"/>
    </source>
</evidence>
<evidence type="ECO:0000256" key="2">
    <source>
        <dbReference type="ARBA" id="ARBA00004696"/>
    </source>
</evidence>
<dbReference type="PANTHER" id="PTHR22854:SF2">
    <property type="entry name" value="INDOLE-3-GLYCEROL-PHOSPHATE SYNTHASE"/>
    <property type="match status" value="1"/>
</dbReference>
<dbReference type="HAMAP" id="MF_00134_B">
    <property type="entry name" value="IGPS_B"/>
    <property type="match status" value="1"/>
</dbReference>
<dbReference type="Proteomes" id="UP001162741">
    <property type="component" value="Chromosome"/>
</dbReference>
<dbReference type="PANTHER" id="PTHR22854">
    <property type="entry name" value="TRYPTOPHAN BIOSYNTHESIS PROTEIN"/>
    <property type="match status" value="1"/>
</dbReference>
<keyword evidence="4 8" id="KW-0210">Decarboxylase</keyword>
<dbReference type="EMBL" id="CP107006">
    <property type="protein sequence ID" value="UYQ93839.1"/>
    <property type="molecule type" value="Genomic_DNA"/>
</dbReference>